<name>A0A517QTF6_9PLAN</name>
<sequence>MTPTWQVGSLSSSPQLNSMIIRILNSSRRDYRNFMPRLQLELPTIQNWNCHNCSGCCKQHGIFITEEEKERIESQNWAASNEIPDNMETVVTERNLIGKKKYRLAQQEDGSCVFLDEQGLCRIHGKFGEKAKPLACRIYPYAFHPKGNGIAVSLRFSCPSVTQNLGKSITRQNKEVREIAELVVPEGRKQSAAPKLTNKVQLTWEETLDIVNALDESLADEQTPVALKLLRTYFWIDLIQKTNFKNIRGERLRELLNLLTTAAPEEVPTIPEPHPPSKVALMQFRLLAGQYARKDTFASMDTSAGGRMKQLKSATQLSSGTGLLPKLHPDLNEVPFEALEGTFGKLSEESEELFTRYLRVKIQGMHFCGPAYYNINLIDGLHALMLVFPATMWIARWRAVTQARSKIIAEDVREALEIVDHQHGYSPVLGTWGSRKRVTTMVQMGDLQNLIVWYQR</sequence>
<keyword evidence="2" id="KW-1185">Reference proteome</keyword>
<organism evidence="1 2">
    <name type="scientific">Thalassoglobus polymorphus</name>
    <dbReference type="NCBI Taxonomy" id="2527994"/>
    <lineage>
        <taxon>Bacteria</taxon>
        <taxon>Pseudomonadati</taxon>
        <taxon>Planctomycetota</taxon>
        <taxon>Planctomycetia</taxon>
        <taxon>Planctomycetales</taxon>
        <taxon>Planctomycetaceae</taxon>
        <taxon>Thalassoglobus</taxon>
    </lineage>
</organism>
<protein>
    <submittedName>
        <fullName evidence="1">Flagellar biosynthetic protein FliU</fullName>
    </submittedName>
</protein>
<keyword evidence="1" id="KW-0966">Cell projection</keyword>
<dbReference type="PANTHER" id="PTHR35866">
    <property type="entry name" value="PUTATIVE-RELATED"/>
    <property type="match status" value="1"/>
</dbReference>
<dbReference type="EMBL" id="CP036267">
    <property type="protein sequence ID" value="QDT34913.1"/>
    <property type="molecule type" value="Genomic_DNA"/>
</dbReference>
<accession>A0A517QTF6</accession>
<dbReference type="PANTHER" id="PTHR35866:SF2">
    <property type="entry name" value="YKGJ FAMILY CYSTEINE CLUSTER PROTEIN"/>
    <property type="match status" value="1"/>
</dbReference>
<dbReference type="Pfam" id="PF03692">
    <property type="entry name" value="CxxCxxCC"/>
    <property type="match status" value="1"/>
</dbReference>
<reference evidence="1 2" key="1">
    <citation type="submission" date="2019-02" db="EMBL/GenBank/DDBJ databases">
        <title>Deep-cultivation of Planctomycetes and their phenomic and genomic characterization uncovers novel biology.</title>
        <authorList>
            <person name="Wiegand S."/>
            <person name="Jogler M."/>
            <person name="Boedeker C."/>
            <person name="Pinto D."/>
            <person name="Vollmers J."/>
            <person name="Rivas-Marin E."/>
            <person name="Kohn T."/>
            <person name="Peeters S.H."/>
            <person name="Heuer A."/>
            <person name="Rast P."/>
            <person name="Oberbeckmann S."/>
            <person name="Bunk B."/>
            <person name="Jeske O."/>
            <person name="Meyerdierks A."/>
            <person name="Storesund J.E."/>
            <person name="Kallscheuer N."/>
            <person name="Luecker S."/>
            <person name="Lage O.M."/>
            <person name="Pohl T."/>
            <person name="Merkel B.J."/>
            <person name="Hornburger P."/>
            <person name="Mueller R.-W."/>
            <person name="Bruemmer F."/>
            <person name="Labrenz M."/>
            <person name="Spormann A.M."/>
            <person name="Op den Camp H."/>
            <person name="Overmann J."/>
            <person name="Amann R."/>
            <person name="Jetten M.S.M."/>
            <person name="Mascher T."/>
            <person name="Medema M.H."/>
            <person name="Devos D.P."/>
            <person name="Kaster A.-K."/>
            <person name="Ovreas L."/>
            <person name="Rohde M."/>
            <person name="Galperin M.Y."/>
            <person name="Jogler C."/>
        </authorList>
    </citation>
    <scope>NUCLEOTIDE SEQUENCE [LARGE SCALE GENOMIC DNA]</scope>
    <source>
        <strain evidence="1 2">Mal48</strain>
    </source>
</reference>
<keyword evidence="1" id="KW-0282">Flagellum</keyword>
<keyword evidence="1" id="KW-0969">Cilium</keyword>
<proteinExistence type="predicted"/>
<dbReference type="KEGG" id="tpol:Mal48_41860"/>
<gene>
    <name evidence="1" type="primary">fliU</name>
    <name evidence="1" type="ORF">Mal48_41860</name>
</gene>
<dbReference type="AlphaFoldDB" id="A0A517QTF6"/>
<dbReference type="InterPro" id="IPR005358">
    <property type="entry name" value="Puta_zinc/iron-chelating_dom"/>
</dbReference>
<dbReference type="Proteomes" id="UP000315724">
    <property type="component" value="Chromosome"/>
</dbReference>
<evidence type="ECO:0000313" key="2">
    <source>
        <dbReference type="Proteomes" id="UP000315724"/>
    </source>
</evidence>
<evidence type="ECO:0000313" key="1">
    <source>
        <dbReference type="EMBL" id="QDT34913.1"/>
    </source>
</evidence>